<accession>A0A3M2M646</accession>
<protein>
    <submittedName>
        <fullName evidence="1">Uncharacterized protein</fullName>
    </submittedName>
</protein>
<evidence type="ECO:0000313" key="2">
    <source>
        <dbReference type="Proteomes" id="UP000282674"/>
    </source>
</evidence>
<dbReference type="AlphaFoldDB" id="A0A3M2M646"/>
<keyword evidence="2" id="KW-1185">Reference proteome</keyword>
<organism evidence="1 2">
    <name type="scientific">Actinomadura harenae</name>
    <dbReference type="NCBI Taxonomy" id="2483351"/>
    <lineage>
        <taxon>Bacteria</taxon>
        <taxon>Bacillati</taxon>
        <taxon>Actinomycetota</taxon>
        <taxon>Actinomycetes</taxon>
        <taxon>Streptosporangiales</taxon>
        <taxon>Thermomonosporaceae</taxon>
        <taxon>Actinomadura</taxon>
    </lineage>
</organism>
<name>A0A3M2M646_9ACTN</name>
<gene>
    <name evidence="1" type="ORF">EBO15_10060</name>
</gene>
<comment type="caution">
    <text evidence="1">The sequence shown here is derived from an EMBL/GenBank/DDBJ whole genome shotgun (WGS) entry which is preliminary data.</text>
</comment>
<dbReference type="Proteomes" id="UP000282674">
    <property type="component" value="Unassembled WGS sequence"/>
</dbReference>
<evidence type="ECO:0000313" key="1">
    <source>
        <dbReference type="EMBL" id="RMI45264.1"/>
    </source>
</evidence>
<reference evidence="1 2" key="1">
    <citation type="submission" date="2018-10" db="EMBL/GenBank/DDBJ databases">
        <title>Isolation from soil.</title>
        <authorList>
            <person name="Hu J."/>
        </authorList>
    </citation>
    <scope>NUCLEOTIDE SEQUENCE [LARGE SCALE GENOMIC DNA]</scope>
    <source>
        <strain evidence="1 2">NEAU-Ht49</strain>
    </source>
</reference>
<dbReference type="EMBL" id="RFFG01000014">
    <property type="protein sequence ID" value="RMI45264.1"/>
    <property type="molecule type" value="Genomic_DNA"/>
</dbReference>
<sequence>MTEGADGSVGRVGADGTFVRGVVADLVLGDAPSKDEFEEVDELGVLGGLVREVRSAPPLDRALLEVVDEGAYAGGGVGALGGVNEVGAAGVAGRKAPAWPSLDGEGDSVGVGVDGGFGGGVGFGGAGAGVPDSGRARGVVG</sequence>
<proteinExistence type="predicted"/>